<keyword evidence="1" id="KW-0732">Signal</keyword>
<evidence type="ECO:0000256" key="1">
    <source>
        <dbReference type="SAM" id="SignalP"/>
    </source>
</evidence>
<name>A0AAN6Z6A0_9PEZI</name>
<sequence>MSSTRSRFTRSLALGLLCALPMFNLTLGAPTLPRDVTSPKAAIAVKLNRKASRARSLAGVEIVEELIRNAQAAFGHAKRDAQFDVLPLIASLTPEKVVEMIQRTTELDPTYEPADFSSWFQVHFPQDNTIDDVGIAPAAQGQLSGSSAPSAGNPPEAIMDAGNFLSPGDVMLLEMQTVDTSFNSWPIEILDAEYEAIRLAVALRITVVEPAGNGGMNMDKPVLRDGDTTARALLNRDSPDFRDSGAIMVGAGTAAVPRSRLGFSNYGSRANGHAWGENIQTTSVTMVKGRGRTGMVNANRGSKLTPTELRSLITVGGSATSNLSSDLISVQPDLTAFVDGGHLQERVSEDGSRPR</sequence>
<dbReference type="Proteomes" id="UP001302602">
    <property type="component" value="Unassembled WGS sequence"/>
</dbReference>
<keyword evidence="3" id="KW-1185">Reference proteome</keyword>
<dbReference type="Gene3D" id="3.40.50.200">
    <property type="entry name" value="Peptidase S8/S53 domain"/>
    <property type="match status" value="1"/>
</dbReference>
<dbReference type="EMBL" id="MU853224">
    <property type="protein sequence ID" value="KAK4126756.1"/>
    <property type="molecule type" value="Genomic_DNA"/>
</dbReference>
<dbReference type="GO" id="GO:0006508">
    <property type="term" value="P:proteolysis"/>
    <property type="evidence" value="ECO:0007669"/>
    <property type="project" value="InterPro"/>
</dbReference>
<protein>
    <submittedName>
        <fullName evidence="2">Uncharacterized protein</fullName>
    </submittedName>
</protein>
<evidence type="ECO:0000313" key="2">
    <source>
        <dbReference type="EMBL" id="KAK4126756.1"/>
    </source>
</evidence>
<reference evidence="2" key="1">
    <citation type="journal article" date="2023" name="Mol. Phylogenet. Evol.">
        <title>Genome-scale phylogeny and comparative genomics of the fungal order Sordariales.</title>
        <authorList>
            <person name="Hensen N."/>
            <person name="Bonometti L."/>
            <person name="Westerberg I."/>
            <person name="Brannstrom I.O."/>
            <person name="Guillou S."/>
            <person name="Cros-Aarteil S."/>
            <person name="Calhoun S."/>
            <person name="Haridas S."/>
            <person name="Kuo A."/>
            <person name="Mondo S."/>
            <person name="Pangilinan J."/>
            <person name="Riley R."/>
            <person name="LaButti K."/>
            <person name="Andreopoulos B."/>
            <person name="Lipzen A."/>
            <person name="Chen C."/>
            <person name="Yan M."/>
            <person name="Daum C."/>
            <person name="Ng V."/>
            <person name="Clum A."/>
            <person name="Steindorff A."/>
            <person name="Ohm R.A."/>
            <person name="Martin F."/>
            <person name="Silar P."/>
            <person name="Natvig D.O."/>
            <person name="Lalanne C."/>
            <person name="Gautier V."/>
            <person name="Ament-Velasquez S.L."/>
            <person name="Kruys A."/>
            <person name="Hutchinson M.I."/>
            <person name="Powell A.J."/>
            <person name="Barry K."/>
            <person name="Miller A.N."/>
            <person name="Grigoriev I.V."/>
            <person name="Debuchy R."/>
            <person name="Gladieux P."/>
            <person name="Hiltunen Thoren M."/>
            <person name="Johannesson H."/>
        </authorList>
    </citation>
    <scope>NUCLEOTIDE SEQUENCE</scope>
    <source>
        <strain evidence="2">CBS 731.68</strain>
    </source>
</reference>
<dbReference type="GeneID" id="87831147"/>
<dbReference type="RefSeq" id="XP_062650527.1">
    <property type="nucleotide sequence ID" value="XM_062794378.1"/>
</dbReference>
<feature type="signal peptide" evidence="1">
    <location>
        <begin position="1"/>
        <end position="28"/>
    </location>
</feature>
<dbReference type="AlphaFoldDB" id="A0AAN6Z6A0"/>
<dbReference type="SUPFAM" id="SSF52743">
    <property type="entry name" value="Subtilisin-like"/>
    <property type="match status" value="1"/>
</dbReference>
<organism evidence="2 3">
    <name type="scientific">Parathielavia appendiculata</name>
    <dbReference type="NCBI Taxonomy" id="2587402"/>
    <lineage>
        <taxon>Eukaryota</taxon>
        <taxon>Fungi</taxon>
        <taxon>Dikarya</taxon>
        <taxon>Ascomycota</taxon>
        <taxon>Pezizomycotina</taxon>
        <taxon>Sordariomycetes</taxon>
        <taxon>Sordariomycetidae</taxon>
        <taxon>Sordariales</taxon>
        <taxon>Chaetomiaceae</taxon>
        <taxon>Parathielavia</taxon>
    </lineage>
</organism>
<accession>A0AAN6Z6A0</accession>
<gene>
    <name evidence="2" type="ORF">N657DRAFT_653192</name>
</gene>
<dbReference type="InterPro" id="IPR036852">
    <property type="entry name" value="Peptidase_S8/S53_dom_sf"/>
</dbReference>
<reference evidence="2" key="2">
    <citation type="submission" date="2023-05" db="EMBL/GenBank/DDBJ databases">
        <authorList>
            <consortium name="Lawrence Berkeley National Laboratory"/>
            <person name="Steindorff A."/>
            <person name="Hensen N."/>
            <person name="Bonometti L."/>
            <person name="Westerberg I."/>
            <person name="Brannstrom I.O."/>
            <person name="Guillou S."/>
            <person name="Cros-Aarteil S."/>
            <person name="Calhoun S."/>
            <person name="Haridas S."/>
            <person name="Kuo A."/>
            <person name="Mondo S."/>
            <person name="Pangilinan J."/>
            <person name="Riley R."/>
            <person name="Labutti K."/>
            <person name="Andreopoulos B."/>
            <person name="Lipzen A."/>
            <person name="Chen C."/>
            <person name="Yanf M."/>
            <person name="Daum C."/>
            <person name="Ng V."/>
            <person name="Clum A."/>
            <person name="Ohm R."/>
            <person name="Martin F."/>
            <person name="Silar P."/>
            <person name="Natvig D."/>
            <person name="Lalanne C."/>
            <person name="Gautier V."/>
            <person name="Ament-Velasquez S.L."/>
            <person name="Kruys A."/>
            <person name="Hutchinson M.I."/>
            <person name="Powell A.J."/>
            <person name="Barry K."/>
            <person name="Miller A.N."/>
            <person name="Grigoriev I.V."/>
            <person name="Debuchy R."/>
            <person name="Gladieux P."/>
            <person name="Thoren M.H."/>
            <person name="Johannesson H."/>
        </authorList>
    </citation>
    <scope>NUCLEOTIDE SEQUENCE</scope>
    <source>
        <strain evidence="2">CBS 731.68</strain>
    </source>
</reference>
<feature type="chain" id="PRO_5043023767" evidence="1">
    <location>
        <begin position="29"/>
        <end position="355"/>
    </location>
</feature>
<evidence type="ECO:0000313" key="3">
    <source>
        <dbReference type="Proteomes" id="UP001302602"/>
    </source>
</evidence>
<dbReference type="GO" id="GO:0004252">
    <property type="term" value="F:serine-type endopeptidase activity"/>
    <property type="evidence" value="ECO:0007669"/>
    <property type="project" value="InterPro"/>
</dbReference>
<comment type="caution">
    <text evidence="2">The sequence shown here is derived from an EMBL/GenBank/DDBJ whole genome shotgun (WGS) entry which is preliminary data.</text>
</comment>
<proteinExistence type="predicted"/>